<organism evidence="1 2">
    <name type="scientific">Luteimonas terricola</name>
    <dbReference type="NCBI Taxonomy" id="645597"/>
    <lineage>
        <taxon>Bacteria</taxon>
        <taxon>Pseudomonadati</taxon>
        <taxon>Pseudomonadota</taxon>
        <taxon>Gammaproteobacteria</taxon>
        <taxon>Lysobacterales</taxon>
        <taxon>Lysobacteraceae</taxon>
        <taxon>Luteimonas</taxon>
    </lineage>
</organism>
<dbReference type="Pfam" id="PF03695">
    <property type="entry name" value="UPF0149"/>
    <property type="match status" value="1"/>
</dbReference>
<reference evidence="2" key="1">
    <citation type="journal article" date="2019" name="Int. J. Syst. Evol. Microbiol.">
        <title>The Global Catalogue of Microorganisms (GCM) 10K type strain sequencing project: providing services to taxonomists for standard genome sequencing and annotation.</title>
        <authorList>
            <consortium name="The Broad Institute Genomics Platform"/>
            <consortium name="The Broad Institute Genome Sequencing Center for Infectious Disease"/>
            <person name="Wu L."/>
            <person name="Ma J."/>
        </authorList>
    </citation>
    <scope>NUCLEOTIDE SEQUENCE [LARGE SCALE GENOMIC DNA]</scope>
    <source>
        <strain evidence="2">CGMCC 1.8985</strain>
    </source>
</reference>
<dbReference type="InterPro" id="IPR036255">
    <property type="entry name" value="YgfB-like_sf"/>
</dbReference>
<evidence type="ECO:0008006" key="3">
    <source>
        <dbReference type="Google" id="ProtNLM"/>
    </source>
</evidence>
<comment type="caution">
    <text evidence="1">The sequence shown here is derived from an EMBL/GenBank/DDBJ whole genome shotgun (WGS) entry which is preliminary data.</text>
</comment>
<evidence type="ECO:0000313" key="2">
    <source>
        <dbReference type="Proteomes" id="UP000599009"/>
    </source>
</evidence>
<dbReference type="EMBL" id="BMME01000001">
    <property type="protein sequence ID" value="GGJ97240.1"/>
    <property type="molecule type" value="Genomic_DNA"/>
</dbReference>
<dbReference type="RefSeq" id="WP_132985788.1">
    <property type="nucleotide sequence ID" value="NZ_BMME01000001.1"/>
</dbReference>
<dbReference type="Pfam" id="PF02810">
    <property type="entry name" value="SEC-C"/>
    <property type="match status" value="1"/>
</dbReference>
<dbReference type="Gene3D" id="3.10.450.50">
    <property type="match status" value="1"/>
</dbReference>
<dbReference type="SUPFAM" id="SSF103642">
    <property type="entry name" value="Sec-C motif"/>
    <property type="match status" value="1"/>
</dbReference>
<sequence length="249" mass="27923">MSTPTIAPNYLDDDHIQRLAALLEQRAVPFKGLNLEALDGFLSALVVAPSLVLPSEWQPVVWGGKPPRWDSIEEAQEVQGLLMGHWNMCSARVRHGDDDLPDHLAPLLWLPEDPELTGEEALREDELDVGHDWALGFFAAVGLREQEWDRWLDDNDWMEDIFDLLDRLVSGEVMDFEDPTAAATPISYRERLEIIVGLPGMLADLNHHRVEALTPREPIRREATPERNAPCPCGSGRKYKKCCGSATTG</sequence>
<evidence type="ECO:0000313" key="1">
    <source>
        <dbReference type="EMBL" id="GGJ97240.1"/>
    </source>
</evidence>
<dbReference type="Proteomes" id="UP000599009">
    <property type="component" value="Unassembled WGS sequence"/>
</dbReference>
<name>A0ABQ2E5W5_9GAMM</name>
<keyword evidence="2" id="KW-1185">Reference proteome</keyword>
<dbReference type="NCBIfam" id="TIGR02292">
    <property type="entry name" value="ygfB_yecA"/>
    <property type="match status" value="1"/>
</dbReference>
<accession>A0ABQ2E5W5</accession>
<dbReference type="InterPro" id="IPR004027">
    <property type="entry name" value="SEC_C_motif"/>
</dbReference>
<gene>
    <name evidence="1" type="ORF">GCM10011394_02670</name>
</gene>
<protein>
    <recommendedName>
        <fullName evidence="3">YecA family protein</fullName>
    </recommendedName>
</protein>
<dbReference type="SUPFAM" id="SSF101327">
    <property type="entry name" value="YgfB-like"/>
    <property type="match status" value="1"/>
</dbReference>
<dbReference type="InterPro" id="IPR011978">
    <property type="entry name" value="YgfB-like"/>
</dbReference>
<proteinExistence type="predicted"/>